<dbReference type="Gene3D" id="3.40.250.10">
    <property type="entry name" value="Rhodanese-like domain"/>
    <property type="match status" value="1"/>
</dbReference>
<dbReference type="InterPro" id="IPR016130">
    <property type="entry name" value="Tyr_Pase_AS"/>
</dbReference>
<dbReference type="PROSITE" id="PS00383">
    <property type="entry name" value="TYR_PHOSPHATASE_1"/>
    <property type="match status" value="1"/>
</dbReference>
<accession>A0AAV9X017</accession>
<feature type="compositionally biased region" description="Gly residues" evidence="1">
    <location>
        <begin position="545"/>
        <end position="561"/>
    </location>
</feature>
<keyword evidence="5" id="KW-1185">Reference proteome</keyword>
<feature type="domain" description="Tyrosine specific protein phosphatases" evidence="2">
    <location>
        <begin position="350"/>
        <end position="430"/>
    </location>
</feature>
<proteinExistence type="predicted"/>
<feature type="domain" description="Rhodanese" evidence="3">
    <location>
        <begin position="347"/>
        <end position="414"/>
    </location>
</feature>
<reference evidence="4 5" key="1">
    <citation type="submission" date="2019-10" db="EMBL/GenBank/DDBJ databases">
        <authorList>
            <person name="Palmer J.M."/>
        </authorList>
    </citation>
    <scope>NUCLEOTIDE SEQUENCE [LARGE SCALE GENOMIC DNA]</scope>
    <source>
        <strain evidence="4 5">TWF694</strain>
    </source>
</reference>
<feature type="compositionally biased region" description="Low complexity" evidence="1">
    <location>
        <begin position="189"/>
        <end position="202"/>
    </location>
</feature>
<protein>
    <recommendedName>
        <fullName evidence="6">Rhodanese domain-containing protein</fullName>
    </recommendedName>
</protein>
<feature type="region of interest" description="Disordered" evidence="1">
    <location>
        <begin position="1"/>
        <end position="156"/>
    </location>
</feature>
<feature type="compositionally biased region" description="Acidic residues" evidence="1">
    <location>
        <begin position="171"/>
        <end position="180"/>
    </location>
</feature>
<dbReference type="AlphaFoldDB" id="A0AAV9X017"/>
<dbReference type="InterPro" id="IPR000387">
    <property type="entry name" value="Tyr_Pase_dom"/>
</dbReference>
<evidence type="ECO:0000313" key="5">
    <source>
        <dbReference type="Proteomes" id="UP001365542"/>
    </source>
</evidence>
<evidence type="ECO:0008006" key="6">
    <source>
        <dbReference type="Google" id="ProtNLM"/>
    </source>
</evidence>
<feature type="compositionally biased region" description="Polar residues" evidence="1">
    <location>
        <begin position="33"/>
        <end position="48"/>
    </location>
</feature>
<name>A0AAV9X017_9PEZI</name>
<evidence type="ECO:0000259" key="2">
    <source>
        <dbReference type="PROSITE" id="PS50056"/>
    </source>
</evidence>
<dbReference type="Proteomes" id="UP001365542">
    <property type="component" value="Unassembled WGS sequence"/>
</dbReference>
<organism evidence="4 5">
    <name type="scientific">Orbilia ellipsospora</name>
    <dbReference type="NCBI Taxonomy" id="2528407"/>
    <lineage>
        <taxon>Eukaryota</taxon>
        <taxon>Fungi</taxon>
        <taxon>Dikarya</taxon>
        <taxon>Ascomycota</taxon>
        <taxon>Pezizomycotina</taxon>
        <taxon>Orbiliomycetes</taxon>
        <taxon>Orbiliales</taxon>
        <taxon>Orbiliaceae</taxon>
        <taxon>Orbilia</taxon>
    </lineage>
</organism>
<feature type="region of interest" description="Disordered" evidence="1">
    <location>
        <begin position="171"/>
        <end position="202"/>
    </location>
</feature>
<feature type="region of interest" description="Disordered" evidence="1">
    <location>
        <begin position="519"/>
        <end position="562"/>
    </location>
</feature>
<dbReference type="PROSITE" id="PS50056">
    <property type="entry name" value="TYR_PHOSPHATASE_2"/>
    <property type="match status" value="1"/>
</dbReference>
<evidence type="ECO:0000256" key="1">
    <source>
        <dbReference type="SAM" id="MobiDB-lite"/>
    </source>
</evidence>
<comment type="caution">
    <text evidence="4">The sequence shown here is derived from an EMBL/GenBank/DDBJ whole genome shotgun (WGS) entry which is preliminary data.</text>
</comment>
<evidence type="ECO:0000259" key="3">
    <source>
        <dbReference type="PROSITE" id="PS50206"/>
    </source>
</evidence>
<feature type="compositionally biased region" description="Basic and acidic residues" evidence="1">
    <location>
        <begin position="23"/>
        <end position="32"/>
    </location>
</feature>
<sequence length="603" mass="67901">MQNQEDYARYGLSGPGPSLNPNRDPDQGDDIRQQGTQSSYLDLQWTENQDLEETFGWNGQSQDEPKGTRRLSLFLNQRQDAESESDPTVQQNRINPFAPAYVQAPRQYTYHPSNDRIEEEEEEEKKMPDPSQQSFRPDQAYYHNPNLQVGTEDVEIDSDRDYLEGTNEFEFDYTETEEDQINPGRKPSGQRSGQLSSRLSGSNQEFDIHGASRVNSFSNNPQFYRERGTNRLVRVRQLEYDEYFTDKPMTFPTVGAYNTLAAFQRRGVKVGRVTARQLYEYITRPGIRPTNYLILDARGEVGSVRLDAEMEQARGRVRVVPLSEGRSKLTDEEVEQLARLEPLSDSKCDEQIVKVLELIKNSNVEIIIVHCEIGNTRSPPAAAAIKMIVGEEKTVLLLEGGSKEFFKFVQEIKARNLRRVSTVQTEPTLRTNFQYQTSTAMTEGTPRMGTIENNPSLLILPGSPEHRLNRLGTSSILNNISPQFRRLVAGDRLSDYPWEEEDRAETSQLDGDLFIRHYGDDPQLRDNNCPPGGGPGRGPPPGPGAAMGGGFGGLGLGGGKGRSLKKRGLDQFDIAGGRLRKRSWGTFMPEPRGKGMRIVSRTL</sequence>
<dbReference type="PROSITE" id="PS50206">
    <property type="entry name" value="RHODANESE_3"/>
    <property type="match status" value="1"/>
</dbReference>
<dbReference type="InterPro" id="IPR036873">
    <property type="entry name" value="Rhodanese-like_dom_sf"/>
</dbReference>
<gene>
    <name evidence="4" type="ORF">TWF694_002902</name>
</gene>
<dbReference type="EMBL" id="JAVHJO010000012">
    <property type="protein sequence ID" value="KAK6531727.1"/>
    <property type="molecule type" value="Genomic_DNA"/>
</dbReference>
<evidence type="ECO:0000313" key="4">
    <source>
        <dbReference type="EMBL" id="KAK6531727.1"/>
    </source>
</evidence>
<dbReference type="InterPro" id="IPR001763">
    <property type="entry name" value="Rhodanese-like_dom"/>
</dbReference>